<evidence type="ECO:0000256" key="3">
    <source>
        <dbReference type="ARBA" id="ARBA00023038"/>
    </source>
</evidence>
<dbReference type="Proteomes" id="UP000752171">
    <property type="component" value="Unassembled WGS sequence"/>
</dbReference>
<comment type="caution">
    <text evidence="7">The sequence shown here is derived from an EMBL/GenBank/DDBJ whole genome shotgun (WGS) entry which is preliminary data.</text>
</comment>
<proteinExistence type="predicted"/>
<feature type="compositionally biased region" description="Low complexity" evidence="5">
    <location>
        <begin position="170"/>
        <end position="195"/>
    </location>
</feature>
<feature type="compositionally biased region" description="Low complexity" evidence="5">
    <location>
        <begin position="357"/>
        <end position="371"/>
    </location>
</feature>
<evidence type="ECO:0000313" key="7">
    <source>
        <dbReference type="EMBL" id="KAG9277883.1"/>
    </source>
</evidence>
<evidence type="ECO:0000256" key="5">
    <source>
        <dbReference type="SAM" id="MobiDB-lite"/>
    </source>
</evidence>
<dbReference type="Gene3D" id="2.10.110.10">
    <property type="entry name" value="Cysteine Rich Protein"/>
    <property type="match status" value="1"/>
</dbReference>
<feature type="region of interest" description="Disordered" evidence="5">
    <location>
        <begin position="53"/>
        <end position="98"/>
    </location>
</feature>
<feature type="compositionally biased region" description="Polar residues" evidence="5">
    <location>
        <begin position="291"/>
        <end position="350"/>
    </location>
</feature>
<dbReference type="InterPro" id="IPR001781">
    <property type="entry name" value="Znf_LIM"/>
</dbReference>
<dbReference type="PANTHER" id="PTHR15468:SF12">
    <property type="match status" value="1"/>
</dbReference>
<feature type="compositionally biased region" description="Low complexity" evidence="5">
    <location>
        <begin position="403"/>
        <end position="442"/>
    </location>
</feature>
<accession>A0A8T2M0Q6</accession>
<organism evidence="7 8">
    <name type="scientific">Astyanax mexicanus</name>
    <name type="common">Blind cave fish</name>
    <name type="synonym">Astyanax fasciatus mexicanus</name>
    <dbReference type="NCBI Taxonomy" id="7994"/>
    <lineage>
        <taxon>Eukaryota</taxon>
        <taxon>Metazoa</taxon>
        <taxon>Chordata</taxon>
        <taxon>Craniata</taxon>
        <taxon>Vertebrata</taxon>
        <taxon>Euteleostomi</taxon>
        <taxon>Actinopterygii</taxon>
        <taxon>Neopterygii</taxon>
        <taxon>Teleostei</taxon>
        <taxon>Ostariophysi</taxon>
        <taxon>Characiformes</taxon>
        <taxon>Characoidei</taxon>
        <taxon>Acestrorhamphidae</taxon>
        <taxon>Acestrorhamphinae</taxon>
        <taxon>Astyanax</taxon>
    </lineage>
</organism>
<feature type="region of interest" description="Disordered" evidence="5">
    <location>
        <begin position="388"/>
        <end position="446"/>
    </location>
</feature>
<dbReference type="OrthoDB" id="8954225at2759"/>
<dbReference type="PANTHER" id="PTHR15468">
    <property type="entry name" value="ZNF185"/>
    <property type="match status" value="1"/>
</dbReference>
<keyword evidence="1 4" id="KW-0479">Metal-binding</keyword>
<reference evidence="7 8" key="1">
    <citation type="submission" date="2021-07" db="EMBL/GenBank/DDBJ databases">
        <authorList>
            <person name="Imarazene B."/>
            <person name="Zahm M."/>
            <person name="Klopp C."/>
            <person name="Cabau C."/>
            <person name="Beille S."/>
            <person name="Jouanno E."/>
            <person name="Castinel A."/>
            <person name="Lluch J."/>
            <person name="Gil L."/>
            <person name="Kuchtly C."/>
            <person name="Lopez Roques C."/>
            <person name="Donnadieu C."/>
            <person name="Parrinello H."/>
            <person name="Journot L."/>
            <person name="Du K."/>
            <person name="Schartl M."/>
            <person name="Retaux S."/>
            <person name="Guiguen Y."/>
        </authorList>
    </citation>
    <scope>NUCLEOTIDE SEQUENCE [LARGE SCALE GENOMIC DNA]</scope>
    <source>
        <strain evidence="7">Pach_M1</strain>
        <tissue evidence="7">Testis</tissue>
    </source>
</reference>
<feature type="domain" description="LIM zinc-binding" evidence="6">
    <location>
        <begin position="480"/>
        <end position="546"/>
    </location>
</feature>
<dbReference type="PROSITE" id="PS50023">
    <property type="entry name" value="LIM_DOMAIN_2"/>
    <property type="match status" value="1"/>
</dbReference>
<feature type="compositionally biased region" description="Pro residues" evidence="5">
    <location>
        <begin position="141"/>
        <end position="150"/>
    </location>
</feature>
<keyword evidence="2 4" id="KW-0862">Zinc</keyword>
<feature type="compositionally biased region" description="Basic and acidic residues" evidence="5">
    <location>
        <begin position="235"/>
        <end position="248"/>
    </location>
</feature>
<feature type="compositionally biased region" description="Polar residues" evidence="5">
    <location>
        <begin position="53"/>
        <end position="65"/>
    </location>
</feature>
<evidence type="ECO:0000256" key="2">
    <source>
        <dbReference type="ARBA" id="ARBA00022833"/>
    </source>
</evidence>
<sequence length="621" mass="67242">MMLVVLSLGRRGVMNSPFWFEVCSAWFEACTPSLWPELQGRVRTTCILSPVTHSHTHSLTQSGSPETGLRDKTLKMSSSKTLQSGVRPSQAIKDPKKRTGLLKDNSWIKRDVEEDEPVDVDPNYGRDILKTRTSNGSKPAVAPPTSPAPTVPSTKSLTKRINGNQDSPDKSSVSSLSKTIATSLTVATSPTSTTPNKPPVPVKNPTLSSGSKSFTARVFSGASSNEKTISPVKTPVDEKPPVLKEPPKEITNGLVKKTVDEKPPVLKQPPQEITSSGKTAPLSPVNIIKPATTTVTKSESKPSVPQTPAVTTPSTVSQSQATATFTSPEKTQPPTATKTEPSKSYEQSNGKPDPNITKTATTTSPQTAASSVKAPSKALDDLFDTLVPTNSSTVQSNPVSPKTPSDTLSYSSSQLSNSSSPKTPSDAWSYSSSPISNTTSTTVRSEVIQSPTVLKTVQSPPVNSPPSTKLPSNRIVGKRDLCSFCGKNITGGDRMILDELQIFSHSSCFKCEMCYRSLGSLEAGATLWVHRDKVNCENCYRKTRGNTSLFSRHSLYYCTHTYTSYCNLNYCYLLFRQMVYLKIPRQIKKISMTLTVTMTVEKISAVVPSLFHSIEIKALLE</sequence>
<dbReference type="GO" id="GO:0046872">
    <property type="term" value="F:metal ion binding"/>
    <property type="evidence" value="ECO:0007669"/>
    <property type="project" value="UniProtKB-KW"/>
</dbReference>
<dbReference type="SMART" id="SM00132">
    <property type="entry name" value="LIM"/>
    <property type="match status" value="1"/>
</dbReference>
<protein>
    <submittedName>
        <fullName evidence="7">Mucin-5AC isoform X4</fullName>
    </submittedName>
</protein>
<evidence type="ECO:0000256" key="1">
    <source>
        <dbReference type="ARBA" id="ARBA00022723"/>
    </source>
</evidence>
<name>A0A8T2M0Q6_ASTMX</name>
<dbReference type="InterPro" id="IPR052621">
    <property type="entry name" value="Cell_Prolif/Cornif_Regul"/>
</dbReference>
<dbReference type="AlphaFoldDB" id="A0A8T2M0Q6"/>
<evidence type="ECO:0000313" key="8">
    <source>
        <dbReference type="Proteomes" id="UP000752171"/>
    </source>
</evidence>
<dbReference type="EMBL" id="JAICCE010000005">
    <property type="protein sequence ID" value="KAG9277883.1"/>
    <property type="molecule type" value="Genomic_DNA"/>
</dbReference>
<feature type="region of interest" description="Disordered" evidence="5">
    <location>
        <begin position="113"/>
        <end position="376"/>
    </location>
</feature>
<gene>
    <name evidence="7" type="primary">SCEL</name>
    <name evidence="7" type="ORF">AMEX_G7930</name>
</gene>
<evidence type="ECO:0000259" key="6">
    <source>
        <dbReference type="PROSITE" id="PS50023"/>
    </source>
</evidence>
<keyword evidence="3 4" id="KW-0440">LIM domain</keyword>
<feature type="compositionally biased region" description="Polar residues" evidence="5">
    <location>
        <begin position="388"/>
        <end position="402"/>
    </location>
</feature>
<evidence type="ECO:0000256" key="4">
    <source>
        <dbReference type="PROSITE-ProRule" id="PRU00125"/>
    </source>
</evidence>
<feature type="compositionally biased region" description="Polar residues" evidence="5">
    <location>
        <begin position="75"/>
        <end position="87"/>
    </location>
</feature>